<dbReference type="InterPro" id="IPR002347">
    <property type="entry name" value="SDR_fam"/>
</dbReference>
<dbReference type="PANTHER" id="PTHR45458">
    <property type="entry name" value="SHORT-CHAIN DEHYDROGENASE/REDUCTASE SDR"/>
    <property type="match status" value="1"/>
</dbReference>
<evidence type="ECO:0000313" key="3">
    <source>
        <dbReference type="Proteomes" id="UP000000925"/>
    </source>
</evidence>
<dbReference type="eggNOG" id="COG1028">
    <property type="taxonomic scope" value="Bacteria"/>
</dbReference>
<dbReference type="HOGENOM" id="CLU_010194_9_1_0"/>
<dbReference type="PANTHER" id="PTHR45458:SF1">
    <property type="entry name" value="SHORT CHAIN DEHYDROGENASE"/>
    <property type="match status" value="1"/>
</dbReference>
<evidence type="ECO:0000256" key="1">
    <source>
        <dbReference type="RuleBase" id="RU000363"/>
    </source>
</evidence>
<comment type="similarity">
    <text evidence="1">Belongs to the short-chain dehydrogenases/reductases (SDR) family.</text>
</comment>
<dbReference type="PRINTS" id="PR00081">
    <property type="entry name" value="GDHRDH"/>
</dbReference>
<keyword evidence="3" id="KW-1185">Reference proteome</keyword>
<dbReference type="Pfam" id="PF00106">
    <property type="entry name" value="adh_short"/>
    <property type="match status" value="1"/>
</dbReference>
<organism evidence="2 3">
    <name type="scientific">Coraliomargarita akajimensis (strain DSM 45221 / IAM 15411 / JCM 23193 / KCTC 12865 / 04OKA010-24)</name>
    <dbReference type="NCBI Taxonomy" id="583355"/>
    <lineage>
        <taxon>Bacteria</taxon>
        <taxon>Pseudomonadati</taxon>
        <taxon>Verrucomicrobiota</taxon>
        <taxon>Opitutia</taxon>
        <taxon>Puniceicoccales</taxon>
        <taxon>Coraliomargaritaceae</taxon>
        <taxon>Coraliomargarita</taxon>
    </lineage>
</organism>
<dbReference type="GO" id="GO:0016616">
    <property type="term" value="F:oxidoreductase activity, acting on the CH-OH group of donors, NAD or NADP as acceptor"/>
    <property type="evidence" value="ECO:0007669"/>
    <property type="project" value="TreeGrafter"/>
</dbReference>
<dbReference type="EMBL" id="CP001998">
    <property type="protein sequence ID" value="ADE53519.1"/>
    <property type="molecule type" value="Genomic_DNA"/>
</dbReference>
<dbReference type="RefSeq" id="WP_013042244.1">
    <property type="nucleotide sequence ID" value="NC_014008.1"/>
</dbReference>
<accession>D5EN84</accession>
<dbReference type="AlphaFoldDB" id="D5EN84"/>
<gene>
    <name evidence="2" type="ordered locus">Caka_0494</name>
</gene>
<protein>
    <submittedName>
        <fullName evidence="2">Short-chain dehydrogenase/reductase SDR</fullName>
    </submittedName>
</protein>
<dbReference type="Gene3D" id="3.40.50.720">
    <property type="entry name" value="NAD(P)-binding Rossmann-like Domain"/>
    <property type="match status" value="1"/>
</dbReference>
<evidence type="ECO:0000313" key="2">
    <source>
        <dbReference type="EMBL" id="ADE53519.1"/>
    </source>
</evidence>
<dbReference type="InterPro" id="IPR052184">
    <property type="entry name" value="SDR_enzymes"/>
</dbReference>
<dbReference type="SUPFAM" id="SSF51735">
    <property type="entry name" value="NAD(P)-binding Rossmann-fold domains"/>
    <property type="match status" value="1"/>
</dbReference>
<dbReference type="PRINTS" id="PR00080">
    <property type="entry name" value="SDRFAMILY"/>
</dbReference>
<dbReference type="STRING" id="583355.Caka_0494"/>
<name>D5EN84_CORAD</name>
<sequence length="229" mass="24079">MKTALITGADKGLGLGHANFLLAQGYRVVATSREPADSDTFQALQARHGDQFVPVRLDVLSDQSISALAATLEGETFDLVINNAGISRIHDLGEWTGDELAAHFRVNATGPALIAQVLEPQLRDGAKLINISSGMASLELNLNAAVGLDAYAMSKAALNMLSRRLAEKLRDRGIIVVALSPGWVQTAMGGAEAPATVEEAVTSMQAAIESLTLEQSGGFLCETGAVLPW</sequence>
<dbReference type="KEGG" id="caa:Caka_0494"/>
<dbReference type="InterPro" id="IPR036291">
    <property type="entry name" value="NAD(P)-bd_dom_sf"/>
</dbReference>
<reference evidence="2 3" key="1">
    <citation type="journal article" date="2010" name="Stand. Genomic Sci.">
        <title>Complete genome sequence of Coraliomargarita akajimensis type strain (04OKA010-24).</title>
        <authorList>
            <person name="Mavromatis K."/>
            <person name="Abt B."/>
            <person name="Brambilla E."/>
            <person name="Lapidus A."/>
            <person name="Copeland A."/>
            <person name="Deshpande S."/>
            <person name="Nolan M."/>
            <person name="Lucas S."/>
            <person name="Tice H."/>
            <person name="Cheng J.F."/>
            <person name="Han C."/>
            <person name="Detter J.C."/>
            <person name="Woyke T."/>
            <person name="Goodwin L."/>
            <person name="Pitluck S."/>
            <person name="Held B."/>
            <person name="Brettin T."/>
            <person name="Tapia R."/>
            <person name="Ivanova N."/>
            <person name="Mikhailova N."/>
            <person name="Pati A."/>
            <person name="Liolios K."/>
            <person name="Chen A."/>
            <person name="Palaniappan K."/>
            <person name="Land M."/>
            <person name="Hauser L."/>
            <person name="Chang Y.J."/>
            <person name="Jeffries C.D."/>
            <person name="Rohde M."/>
            <person name="Goker M."/>
            <person name="Bristow J."/>
            <person name="Eisen J.A."/>
            <person name="Markowitz V."/>
            <person name="Hugenholtz P."/>
            <person name="Klenk H.P."/>
            <person name="Kyrpides N.C."/>
        </authorList>
    </citation>
    <scope>NUCLEOTIDE SEQUENCE [LARGE SCALE GENOMIC DNA]</scope>
    <source>
        <strain evidence="3">DSM 45221 / IAM 15411 / JCM 23193 / KCTC 12865</strain>
    </source>
</reference>
<proteinExistence type="inferred from homology"/>
<dbReference type="Proteomes" id="UP000000925">
    <property type="component" value="Chromosome"/>
</dbReference>